<dbReference type="RefSeq" id="WP_013021349.1">
    <property type="nucleotide sequence ID" value="NC_013947.1"/>
</dbReference>
<keyword evidence="1" id="KW-0472">Membrane</keyword>
<accession>D3Q2M7</accession>
<dbReference type="Proteomes" id="UP000000844">
    <property type="component" value="Chromosome"/>
</dbReference>
<dbReference type="EMBL" id="CP001778">
    <property type="protein sequence ID" value="ADD45778.1"/>
    <property type="molecule type" value="Genomic_DNA"/>
</dbReference>
<evidence type="ECO:0000256" key="1">
    <source>
        <dbReference type="SAM" id="Phobius"/>
    </source>
</evidence>
<reference evidence="2 3" key="1">
    <citation type="journal article" date="2009" name="Stand. Genomic Sci.">
        <title>Complete genome sequence of Stackebrandtia nassauensis type strain (LLR-40K-21).</title>
        <authorList>
            <person name="Munk C."/>
            <person name="Lapidus A."/>
            <person name="Copeland A."/>
            <person name="Jando M."/>
            <person name="Mayilraj S."/>
            <person name="Glavina Del Rio T."/>
            <person name="Nolan M."/>
            <person name="Chen F."/>
            <person name="Lucas S."/>
            <person name="Tice H."/>
            <person name="Cheng J.F."/>
            <person name="Han C."/>
            <person name="Detter J.C."/>
            <person name="Bruce D."/>
            <person name="Goodwin L."/>
            <person name="Chain P."/>
            <person name="Pitluck S."/>
            <person name="Goker M."/>
            <person name="Ovchinikova G."/>
            <person name="Pati A."/>
            <person name="Ivanova N."/>
            <person name="Mavromatis K."/>
            <person name="Chen A."/>
            <person name="Palaniappan K."/>
            <person name="Land M."/>
            <person name="Hauser L."/>
            <person name="Chang Y.J."/>
            <person name="Jeffries C.D."/>
            <person name="Bristow J."/>
            <person name="Eisen J.A."/>
            <person name="Markowitz V."/>
            <person name="Hugenholtz P."/>
            <person name="Kyrpides N.C."/>
            <person name="Klenk H.P."/>
        </authorList>
    </citation>
    <scope>NUCLEOTIDE SEQUENCE [LARGE SCALE GENOMIC DNA]</scope>
    <source>
        <strain evidence="3">DSM 44728 / CIP 108903 / NRRL B-16338 / NBRC 102104 / LLR-40K-21</strain>
    </source>
</reference>
<proteinExistence type="predicted"/>
<dbReference type="AlphaFoldDB" id="D3Q2M7"/>
<dbReference type="STRING" id="446470.Snas_6155"/>
<keyword evidence="1" id="KW-0812">Transmembrane</keyword>
<sequence length="41" mass="4669">MRVAFYPTIASVLDSARPGHKLRWLGLFLFIIGFQFDLLAS</sequence>
<dbReference type="HOGENOM" id="CLU_3276982_0_0_11"/>
<name>D3Q2M7_STANL</name>
<protein>
    <submittedName>
        <fullName evidence="2">Uncharacterized protein</fullName>
    </submittedName>
</protein>
<evidence type="ECO:0000313" key="2">
    <source>
        <dbReference type="EMBL" id="ADD45778.1"/>
    </source>
</evidence>
<evidence type="ECO:0000313" key="3">
    <source>
        <dbReference type="Proteomes" id="UP000000844"/>
    </source>
</evidence>
<gene>
    <name evidence="2" type="ordered locus">Snas_6155</name>
</gene>
<organism evidence="2 3">
    <name type="scientific">Stackebrandtia nassauensis (strain DSM 44728 / CIP 108903 / NRRL B-16338 / NBRC 102104 / LLR-40K-21)</name>
    <dbReference type="NCBI Taxonomy" id="446470"/>
    <lineage>
        <taxon>Bacteria</taxon>
        <taxon>Bacillati</taxon>
        <taxon>Actinomycetota</taxon>
        <taxon>Actinomycetes</taxon>
        <taxon>Glycomycetales</taxon>
        <taxon>Glycomycetaceae</taxon>
        <taxon>Stackebrandtia</taxon>
    </lineage>
</organism>
<keyword evidence="3" id="KW-1185">Reference proteome</keyword>
<dbReference type="KEGG" id="sna:Snas_6155"/>
<feature type="transmembrane region" description="Helical" evidence="1">
    <location>
        <begin position="22"/>
        <end position="40"/>
    </location>
</feature>
<keyword evidence="1" id="KW-1133">Transmembrane helix</keyword>